<feature type="domain" description="Glycoside hydrolase 35 catalytic" evidence="3">
    <location>
        <begin position="69"/>
        <end position="184"/>
    </location>
</feature>
<accession>A0A4W3GJ50</accession>
<evidence type="ECO:0000313" key="4">
    <source>
        <dbReference type="Ensembl" id="ENSCMIP00000003371.1"/>
    </source>
</evidence>
<comment type="similarity">
    <text evidence="1">Belongs to the glycosyl hydrolase 35 family.</text>
</comment>
<dbReference type="Ensembl" id="ENSCMIT00000003500.1">
    <property type="protein sequence ID" value="ENSCMIP00000003371.1"/>
    <property type="gene ID" value="ENSCMIG00000002016.1"/>
</dbReference>
<proteinExistence type="inferred from homology"/>
<dbReference type="GeneTree" id="ENSGT00950000182942"/>
<reference evidence="5" key="3">
    <citation type="journal article" date="2014" name="Nature">
        <title>Elephant shark genome provides unique insights into gnathostome evolution.</title>
        <authorList>
            <consortium name="International Elephant Shark Genome Sequencing Consortium"/>
            <person name="Venkatesh B."/>
            <person name="Lee A.P."/>
            <person name="Ravi V."/>
            <person name="Maurya A.K."/>
            <person name="Lian M.M."/>
            <person name="Swann J.B."/>
            <person name="Ohta Y."/>
            <person name="Flajnik M.F."/>
            <person name="Sutoh Y."/>
            <person name="Kasahara M."/>
            <person name="Hoon S."/>
            <person name="Gangu V."/>
            <person name="Roy S.W."/>
            <person name="Irimia M."/>
            <person name="Korzh V."/>
            <person name="Kondrychyn I."/>
            <person name="Lim Z.W."/>
            <person name="Tay B.H."/>
            <person name="Tohari S."/>
            <person name="Kong K.W."/>
            <person name="Ho S."/>
            <person name="Lorente-Galdos B."/>
            <person name="Quilez J."/>
            <person name="Marques-Bonet T."/>
            <person name="Raney B.J."/>
            <person name="Ingham P.W."/>
            <person name="Tay A."/>
            <person name="Hillier L.W."/>
            <person name="Minx P."/>
            <person name="Boehm T."/>
            <person name="Wilson R.K."/>
            <person name="Brenner S."/>
            <person name="Warren W.C."/>
        </authorList>
    </citation>
    <scope>NUCLEOTIDE SEQUENCE [LARGE SCALE GENOMIC DNA]</scope>
</reference>
<dbReference type="GO" id="GO:0005975">
    <property type="term" value="P:carbohydrate metabolic process"/>
    <property type="evidence" value="ECO:0007669"/>
    <property type="project" value="InterPro"/>
</dbReference>
<dbReference type="Proteomes" id="UP000314986">
    <property type="component" value="Unassembled WGS sequence"/>
</dbReference>
<evidence type="ECO:0000313" key="5">
    <source>
        <dbReference type="Proteomes" id="UP000314986"/>
    </source>
</evidence>
<dbReference type="STRING" id="7868.ENSCMIP00000003371"/>
<evidence type="ECO:0000256" key="2">
    <source>
        <dbReference type="SAM" id="MobiDB-lite"/>
    </source>
</evidence>
<dbReference type="InterPro" id="IPR017853">
    <property type="entry name" value="GH"/>
</dbReference>
<feature type="compositionally biased region" description="Low complexity" evidence="2">
    <location>
        <begin position="1"/>
        <end position="55"/>
    </location>
</feature>
<evidence type="ECO:0000259" key="3">
    <source>
        <dbReference type="Pfam" id="PF01301"/>
    </source>
</evidence>
<dbReference type="Gene3D" id="3.20.20.80">
    <property type="entry name" value="Glycosidases"/>
    <property type="match status" value="1"/>
</dbReference>
<reference evidence="5" key="1">
    <citation type="journal article" date="2006" name="Science">
        <title>Ancient noncoding elements conserved in the human genome.</title>
        <authorList>
            <person name="Venkatesh B."/>
            <person name="Kirkness E.F."/>
            <person name="Loh Y.H."/>
            <person name="Halpern A.L."/>
            <person name="Lee A.P."/>
            <person name="Johnson J."/>
            <person name="Dandona N."/>
            <person name="Viswanathan L.D."/>
            <person name="Tay A."/>
            <person name="Venter J.C."/>
            <person name="Strausberg R.L."/>
            <person name="Brenner S."/>
        </authorList>
    </citation>
    <scope>NUCLEOTIDE SEQUENCE [LARGE SCALE GENOMIC DNA]</scope>
</reference>
<evidence type="ECO:0000256" key="1">
    <source>
        <dbReference type="ARBA" id="ARBA00009809"/>
    </source>
</evidence>
<dbReference type="AlphaFoldDB" id="A0A4W3GJ50"/>
<dbReference type="GO" id="GO:0004553">
    <property type="term" value="F:hydrolase activity, hydrolyzing O-glycosyl compounds"/>
    <property type="evidence" value="ECO:0007669"/>
    <property type="project" value="InterPro"/>
</dbReference>
<reference evidence="4" key="5">
    <citation type="submission" date="2025-09" db="UniProtKB">
        <authorList>
            <consortium name="Ensembl"/>
        </authorList>
    </citation>
    <scope>IDENTIFICATION</scope>
</reference>
<feature type="region of interest" description="Disordered" evidence="2">
    <location>
        <begin position="1"/>
        <end position="58"/>
    </location>
</feature>
<dbReference type="SUPFAM" id="SSF51445">
    <property type="entry name" value="(Trans)glycosidases"/>
    <property type="match status" value="1"/>
</dbReference>
<dbReference type="PRINTS" id="PR00742">
    <property type="entry name" value="GLHYDRLASE35"/>
</dbReference>
<reference evidence="5" key="2">
    <citation type="journal article" date="2007" name="PLoS Biol.">
        <title>Survey sequencing and comparative analysis of the elephant shark (Callorhinchus milii) genome.</title>
        <authorList>
            <person name="Venkatesh B."/>
            <person name="Kirkness E.F."/>
            <person name="Loh Y.H."/>
            <person name="Halpern A.L."/>
            <person name="Lee A.P."/>
            <person name="Johnson J."/>
            <person name="Dandona N."/>
            <person name="Viswanathan L.D."/>
            <person name="Tay A."/>
            <person name="Venter J.C."/>
            <person name="Strausberg R.L."/>
            <person name="Brenner S."/>
        </authorList>
    </citation>
    <scope>NUCLEOTIDE SEQUENCE [LARGE SCALE GENOMIC DNA]</scope>
</reference>
<dbReference type="PANTHER" id="PTHR23421">
    <property type="entry name" value="BETA-GALACTOSIDASE RELATED"/>
    <property type="match status" value="1"/>
</dbReference>
<organism evidence="4 5">
    <name type="scientific">Callorhinchus milii</name>
    <name type="common">Ghost shark</name>
    <dbReference type="NCBI Taxonomy" id="7868"/>
    <lineage>
        <taxon>Eukaryota</taxon>
        <taxon>Metazoa</taxon>
        <taxon>Chordata</taxon>
        <taxon>Craniata</taxon>
        <taxon>Vertebrata</taxon>
        <taxon>Chondrichthyes</taxon>
        <taxon>Holocephali</taxon>
        <taxon>Chimaeriformes</taxon>
        <taxon>Callorhinchidae</taxon>
        <taxon>Callorhinchus</taxon>
    </lineage>
</organism>
<dbReference type="Pfam" id="PF01301">
    <property type="entry name" value="Glyco_hydro_35"/>
    <property type="match status" value="1"/>
</dbReference>
<sequence length="226" mass="25215">QLSAAQLSSAQRSSAQRSAAQLSSAQRSSAQLSAAQRSAAQRSSGSPVLLSSQSGDGRSFTVDKQRDCFCKDGACFQYIAGSIHYFRVPRMYWRDRLRKMYMAGLNAIQIYVPWNYHEPSPGHYDFTGPRDLEAFIRLAQGLGLLVILRPGPYICAEWDMGGLPAWLLQKPSILLRSSDLRTYTHSLTHPPTHPPTCAQLAAAFRQQNTQSLQFTVYPVKRFEASQ</sequence>
<dbReference type="InterPro" id="IPR001944">
    <property type="entry name" value="Glycoside_Hdrlase_35"/>
</dbReference>
<name>A0A4W3GJ50_CALMI</name>
<dbReference type="InParanoid" id="A0A4W3GJ50"/>
<keyword evidence="5" id="KW-1185">Reference proteome</keyword>
<dbReference type="InterPro" id="IPR031330">
    <property type="entry name" value="Gly_Hdrlase_35_cat"/>
</dbReference>
<protein>
    <recommendedName>
        <fullName evidence="3">Glycoside hydrolase 35 catalytic domain-containing protein</fullName>
    </recommendedName>
</protein>
<reference evidence="4" key="4">
    <citation type="submission" date="2025-08" db="UniProtKB">
        <authorList>
            <consortium name="Ensembl"/>
        </authorList>
    </citation>
    <scope>IDENTIFICATION</scope>
</reference>